<gene>
    <name evidence="7" type="ORF">LCGC14_0234340</name>
</gene>
<evidence type="ECO:0000313" key="7">
    <source>
        <dbReference type="EMBL" id="KKN89869.1"/>
    </source>
</evidence>
<proteinExistence type="inferred from homology"/>
<dbReference type="Gene3D" id="3.60.15.10">
    <property type="entry name" value="Ribonuclease Z/Hydroxyacylglutathione hydrolase-like"/>
    <property type="match status" value="1"/>
</dbReference>
<name>A0A0F9UDY9_9ZZZZ</name>
<evidence type="ECO:0000256" key="3">
    <source>
        <dbReference type="ARBA" id="ARBA00015084"/>
    </source>
</evidence>
<evidence type="ECO:0000256" key="4">
    <source>
        <dbReference type="ARBA" id="ARBA00022448"/>
    </source>
</evidence>
<keyword evidence="4" id="KW-0813">Transport</keyword>
<comment type="caution">
    <text evidence="7">The sequence shown here is derived from an EMBL/GenBank/DDBJ whole genome shotgun (WGS) entry which is preliminary data.</text>
</comment>
<sequence>MAAPDSRGRVEARLRLFVLGSAAGGGYPQWNCLCDVCRLYWAGDSRVSARSQSSIAATADGRNWLLINASPDLREQILRSPPLQPTAGASPDQRRASPIGAVLVTNGDVDHVAGLLTLREKQSFPLYGTAGVLGVIADNPIFSVLDPAHVTRRPVMMEETFEPVPGLLVEVFSVPGKVPLYLEEGEVDVGEEGEMTIGVRLTAHGKTAYYIPGCATVPDRLRDRVRDADALLFDGTVFTDDEMAKAGVGQKTGRRMGHMPITGEGGSLAAFDGLKIASRTYIHINNTNPILIEDSRERQMVEAAGWQVAKDGGEIVP</sequence>
<dbReference type="SUPFAM" id="SSF56281">
    <property type="entry name" value="Metallo-hydrolase/oxidoreductase"/>
    <property type="match status" value="1"/>
</dbReference>
<evidence type="ECO:0000256" key="1">
    <source>
        <dbReference type="ARBA" id="ARBA00004886"/>
    </source>
</evidence>
<dbReference type="PANTHER" id="PTHR42663:SF7">
    <property type="entry name" value="COENZYME PQQ SYNTHESIS PROTEIN B"/>
    <property type="match status" value="1"/>
</dbReference>
<keyword evidence="5" id="KW-0884">PQQ biosynthesis</keyword>
<dbReference type="Pfam" id="PF12706">
    <property type="entry name" value="Lactamase_B_2"/>
    <property type="match status" value="1"/>
</dbReference>
<dbReference type="HAMAP" id="MF_00653">
    <property type="entry name" value="PQQ_syn_PqqB"/>
    <property type="match status" value="1"/>
</dbReference>
<comment type="similarity">
    <text evidence="2">Belongs to the PqqB family.</text>
</comment>
<dbReference type="InterPro" id="IPR011842">
    <property type="entry name" value="PQQ_synth_PqqB"/>
</dbReference>
<comment type="pathway">
    <text evidence="1">Cofactor biosynthesis; pyrroloquinoline quinone biosynthesis.</text>
</comment>
<evidence type="ECO:0000256" key="5">
    <source>
        <dbReference type="ARBA" id="ARBA00022905"/>
    </source>
</evidence>
<evidence type="ECO:0000256" key="2">
    <source>
        <dbReference type="ARBA" id="ARBA00008481"/>
    </source>
</evidence>
<protein>
    <recommendedName>
        <fullName evidence="3">Coenzyme PQQ synthesis protein B</fullName>
    </recommendedName>
</protein>
<dbReference type="AlphaFoldDB" id="A0A0F9UDY9"/>
<dbReference type="InterPro" id="IPR001279">
    <property type="entry name" value="Metallo-B-lactamas"/>
</dbReference>
<dbReference type="EMBL" id="LAZR01000115">
    <property type="protein sequence ID" value="KKN89869.1"/>
    <property type="molecule type" value="Genomic_DNA"/>
</dbReference>
<feature type="domain" description="Metallo-beta-lactamase" evidence="6">
    <location>
        <begin position="63"/>
        <end position="284"/>
    </location>
</feature>
<dbReference type="InterPro" id="IPR036866">
    <property type="entry name" value="RibonucZ/Hydroxyglut_hydro"/>
</dbReference>
<evidence type="ECO:0000259" key="6">
    <source>
        <dbReference type="Pfam" id="PF12706"/>
    </source>
</evidence>
<dbReference type="GO" id="GO:0018189">
    <property type="term" value="P:pyrroloquinoline quinone biosynthetic process"/>
    <property type="evidence" value="ECO:0007669"/>
    <property type="project" value="UniProtKB-UniPathway"/>
</dbReference>
<organism evidence="7">
    <name type="scientific">marine sediment metagenome</name>
    <dbReference type="NCBI Taxonomy" id="412755"/>
    <lineage>
        <taxon>unclassified sequences</taxon>
        <taxon>metagenomes</taxon>
        <taxon>ecological metagenomes</taxon>
    </lineage>
</organism>
<dbReference type="PANTHER" id="PTHR42663">
    <property type="entry name" value="HYDROLASE C777.06C-RELATED-RELATED"/>
    <property type="match status" value="1"/>
</dbReference>
<reference evidence="7" key="1">
    <citation type="journal article" date="2015" name="Nature">
        <title>Complex archaea that bridge the gap between prokaryotes and eukaryotes.</title>
        <authorList>
            <person name="Spang A."/>
            <person name="Saw J.H."/>
            <person name="Jorgensen S.L."/>
            <person name="Zaremba-Niedzwiedzka K."/>
            <person name="Martijn J."/>
            <person name="Lind A.E."/>
            <person name="van Eijk R."/>
            <person name="Schleper C."/>
            <person name="Guy L."/>
            <person name="Ettema T.J."/>
        </authorList>
    </citation>
    <scope>NUCLEOTIDE SEQUENCE</scope>
</reference>
<dbReference type="NCBIfam" id="TIGR02108">
    <property type="entry name" value="PQQ_syn_pqqB"/>
    <property type="match status" value="1"/>
</dbReference>
<accession>A0A0F9UDY9</accession>
<dbReference type="UniPathway" id="UPA00539"/>